<sequence length="97" mass="11409">MSYPIFWSDEAIRNLETILSYLSTKWTEKEASSFKARLAEQLSIISKFPTVFPVSPSVPRLRKAVLTKQTIIFYEFRDQHIYIAYLFESRQNPDKVS</sequence>
<evidence type="ECO:0000313" key="3">
    <source>
        <dbReference type="Proteomes" id="UP000478546"/>
    </source>
</evidence>
<dbReference type="Gene3D" id="3.30.2310.20">
    <property type="entry name" value="RelE-like"/>
    <property type="match status" value="1"/>
</dbReference>
<name>A0A6B2GYB1_9BACT</name>
<protein>
    <submittedName>
        <fullName evidence="2">Type II toxin-antitoxin system RelE/ParE family toxin</fullName>
    </submittedName>
</protein>
<gene>
    <name evidence="2" type="ORF">GWO68_07950</name>
</gene>
<dbReference type="EMBL" id="JAAEAA010000008">
    <property type="protein sequence ID" value="NDK55845.1"/>
    <property type="molecule type" value="Genomic_DNA"/>
</dbReference>
<dbReference type="AlphaFoldDB" id="A0A6B2GYB1"/>
<dbReference type="Proteomes" id="UP000478546">
    <property type="component" value="Unassembled WGS sequence"/>
</dbReference>
<dbReference type="InterPro" id="IPR007712">
    <property type="entry name" value="RelE/ParE_toxin"/>
</dbReference>
<comment type="caution">
    <text evidence="2">The sequence shown here is derived from an EMBL/GenBank/DDBJ whole genome shotgun (WGS) entry which is preliminary data.</text>
</comment>
<evidence type="ECO:0000256" key="1">
    <source>
        <dbReference type="ARBA" id="ARBA00022649"/>
    </source>
</evidence>
<accession>A0A6B2GYB1</accession>
<reference evidence="2 3" key="1">
    <citation type="submission" date="2020-01" db="EMBL/GenBank/DDBJ databases">
        <authorList>
            <person name="Kim M.K."/>
        </authorList>
    </citation>
    <scope>NUCLEOTIDE SEQUENCE [LARGE SCALE GENOMIC DNA]</scope>
    <source>
        <strain evidence="2 3">BT213</strain>
    </source>
</reference>
<dbReference type="RefSeq" id="WP_162345906.1">
    <property type="nucleotide sequence ID" value="NZ_JAAEAA010000008.1"/>
</dbReference>
<dbReference type="Pfam" id="PF05016">
    <property type="entry name" value="ParE_toxin"/>
    <property type="match status" value="1"/>
</dbReference>
<dbReference type="InterPro" id="IPR035093">
    <property type="entry name" value="RelE/ParE_toxin_dom_sf"/>
</dbReference>
<evidence type="ECO:0000313" key="2">
    <source>
        <dbReference type="EMBL" id="NDK55845.1"/>
    </source>
</evidence>
<organism evidence="2 3">
    <name type="scientific">Pontibacter fetidus</name>
    <dbReference type="NCBI Taxonomy" id="2700082"/>
    <lineage>
        <taxon>Bacteria</taxon>
        <taxon>Pseudomonadati</taxon>
        <taxon>Bacteroidota</taxon>
        <taxon>Cytophagia</taxon>
        <taxon>Cytophagales</taxon>
        <taxon>Hymenobacteraceae</taxon>
        <taxon>Pontibacter</taxon>
    </lineage>
</organism>
<keyword evidence="1" id="KW-1277">Toxin-antitoxin system</keyword>
<keyword evidence="3" id="KW-1185">Reference proteome</keyword>
<proteinExistence type="predicted"/>